<organism evidence="1 2">
    <name type="scientific">Meloidogyne hapla</name>
    <name type="common">Root-knot nematode worm</name>
    <dbReference type="NCBI Taxonomy" id="6305"/>
    <lineage>
        <taxon>Eukaryota</taxon>
        <taxon>Metazoa</taxon>
        <taxon>Ecdysozoa</taxon>
        <taxon>Nematoda</taxon>
        <taxon>Chromadorea</taxon>
        <taxon>Rhabditida</taxon>
        <taxon>Tylenchina</taxon>
        <taxon>Tylenchomorpha</taxon>
        <taxon>Tylenchoidea</taxon>
        <taxon>Meloidogynidae</taxon>
        <taxon>Meloidogyninae</taxon>
        <taxon>Meloidogyne</taxon>
    </lineage>
</organism>
<sequence>MEVPSGVDFCKEKLRLGKDIMMIIKLQQGKSGKRTIQLTKIYRTGNTGMKWEYLDLPKLLVPEDSIKIIKALDQIIIACDGEKFYDEKNSNKKLSSEEIITDFCDISLILFRNEKGKLLLDYFLKMKTENRIIERSFFIPLNSLLWIRQTIAKILEKYEGNEKLPEMPIVELDLPDNYQTARPSVALKELQLGRYNYITIELRQGKSGRQTIQLTNIYKMQNRDEWINLHLPKLLPEDAYNFVRALDEIIMACNGEQVFDSSNFNKELASVGIITEIYDISLVLLRNERGLLQLKFFQKKKLEHGKPVERLNSFSIPSTSLFWIRKTMAKILEEFDGSEILLKLPFNQFPFILEDKKDPREDLFQKELKTGENNFMKIKLEKGKTGIKTIKLTKMYKKQNEWKFENLPKLMVPEDAYNFVRALDRIIMACSGEQIFDEKSEIFKVKILARQQ</sequence>
<protein>
    <submittedName>
        <fullName evidence="2">WYL domain-containing protein</fullName>
    </submittedName>
</protein>
<dbReference type="WBParaSite" id="MhA1_Contig302.frz3.gene6">
    <property type="protein sequence ID" value="MhA1_Contig302.frz3.gene6"/>
    <property type="gene ID" value="MhA1_Contig302.frz3.gene6"/>
</dbReference>
<name>A0A1I8BLA1_MELHA</name>
<accession>A0A1I8BLA1</accession>
<keyword evidence="1" id="KW-1185">Reference proteome</keyword>
<evidence type="ECO:0000313" key="1">
    <source>
        <dbReference type="Proteomes" id="UP000095281"/>
    </source>
</evidence>
<dbReference type="Proteomes" id="UP000095281">
    <property type="component" value="Unplaced"/>
</dbReference>
<proteinExistence type="predicted"/>
<evidence type="ECO:0000313" key="2">
    <source>
        <dbReference type="WBParaSite" id="MhA1_Contig302.frz3.gene6"/>
    </source>
</evidence>
<reference evidence="2" key="1">
    <citation type="submission" date="2016-11" db="UniProtKB">
        <authorList>
            <consortium name="WormBaseParasite"/>
        </authorList>
    </citation>
    <scope>IDENTIFICATION</scope>
</reference>
<dbReference type="AlphaFoldDB" id="A0A1I8BLA1"/>